<dbReference type="Gramene" id="PAN18070">
    <property type="protein sequence ID" value="PAN18070"/>
    <property type="gene ID" value="PAHAL_3G175800"/>
</dbReference>
<evidence type="ECO:0000313" key="1">
    <source>
        <dbReference type="EMBL" id="PAN18070.1"/>
    </source>
</evidence>
<gene>
    <name evidence="1" type="ORF">PAHAL_3G175800</name>
</gene>
<dbReference type="AlphaFoldDB" id="A0A2S3H9I4"/>
<sequence>MPHLCFSPPCRSNSSRERPPLLPTVSLKSIAFLLPLEAPLHLIQPPLQFTRTPPVLPVFGIDTSIDDALNVFDEMGTRFMVLGCAVILMLQMPDRHMMDRIAWCLNML</sequence>
<accession>A0A2S3H9I4</accession>
<protein>
    <submittedName>
        <fullName evidence="1">Uncharacterized protein</fullName>
    </submittedName>
</protein>
<dbReference type="Proteomes" id="UP000243499">
    <property type="component" value="Chromosome 3"/>
</dbReference>
<organism evidence="1">
    <name type="scientific">Panicum hallii</name>
    <dbReference type="NCBI Taxonomy" id="206008"/>
    <lineage>
        <taxon>Eukaryota</taxon>
        <taxon>Viridiplantae</taxon>
        <taxon>Streptophyta</taxon>
        <taxon>Embryophyta</taxon>
        <taxon>Tracheophyta</taxon>
        <taxon>Spermatophyta</taxon>
        <taxon>Magnoliopsida</taxon>
        <taxon>Liliopsida</taxon>
        <taxon>Poales</taxon>
        <taxon>Poaceae</taxon>
        <taxon>PACMAD clade</taxon>
        <taxon>Panicoideae</taxon>
        <taxon>Panicodae</taxon>
        <taxon>Paniceae</taxon>
        <taxon>Panicinae</taxon>
        <taxon>Panicum</taxon>
        <taxon>Panicum sect. Panicum</taxon>
    </lineage>
</organism>
<dbReference type="EMBL" id="CM008048">
    <property type="protein sequence ID" value="PAN18070.1"/>
    <property type="molecule type" value="Genomic_DNA"/>
</dbReference>
<reference evidence="1" key="1">
    <citation type="submission" date="2018-04" db="EMBL/GenBank/DDBJ databases">
        <title>WGS assembly of Panicum hallii.</title>
        <authorList>
            <person name="Lovell J."/>
            <person name="Jenkins J."/>
            <person name="Lowry D."/>
            <person name="Mamidi S."/>
            <person name="Sreedasyam A."/>
            <person name="Weng X."/>
            <person name="Barry K."/>
            <person name="Bonette J."/>
            <person name="Campitelli B."/>
            <person name="Daum C."/>
            <person name="Gordon S."/>
            <person name="Gould B."/>
            <person name="Lipzen A."/>
            <person name="Macqueen A."/>
            <person name="Palacio-Mejia J."/>
            <person name="Plott C."/>
            <person name="Shakirov E."/>
            <person name="Shu S."/>
            <person name="Yoshinaga Y."/>
            <person name="Zane M."/>
            <person name="Rokhsar D."/>
            <person name="Grimwood J."/>
            <person name="Schmutz J."/>
            <person name="Juenger T."/>
        </authorList>
    </citation>
    <scope>NUCLEOTIDE SEQUENCE [LARGE SCALE GENOMIC DNA]</scope>
    <source>
        <strain evidence="1">FIL2</strain>
    </source>
</reference>
<proteinExistence type="predicted"/>
<name>A0A2S3H9I4_9POAL</name>